<sequence length="49" mass="5769">MDSNHQFRKKSMVPTMAAMKICLHVISCFFTPLLPMQDRPRKRTQNSFV</sequence>
<dbReference type="AlphaFoldDB" id="B0NRG6"/>
<name>B0NRG6_BACSE</name>
<keyword evidence="1" id="KW-1133">Transmembrane helix</keyword>
<accession>B0NRG6</accession>
<dbReference type="EMBL" id="ABFZ02000019">
    <property type="protein sequence ID" value="EDS15466.1"/>
    <property type="molecule type" value="Genomic_DNA"/>
</dbReference>
<evidence type="ECO:0000313" key="2">
    <source>
        <dbReference type="EMBL" id="EDS15466.1"/>
    </source>
</evidence>
<keyword evidence="1" id="KW-0472">Membrane</keyword>
<dbReference type="Proteomes" id="UP000004713">
    <property type="component" value="Unassembled WGS sequence"/>
</dbReference>
<reference evidence="2 3" key="2">
    <citation type="submission" date="2007-11" db="EMBL/GenBank/DDBJ databases">
        <authorList>
            <person name="Fulton L."/>
            <person name="Clifton S."/>
            <person name="Fulton B."/>
            <person name="Xu J."/>
            <person name="Minx P."/>
            <person name="Pepin K.H."/>
            <person name="Johnson M."/>
            <person name="Thiruvilangam P."/>
            <person name="Bhonagiri V."/>
            <person name="Nash W.E."/>
            <person name="Mardis E.R."/>
            <person name="Wilson R.K."/>
        </authorList>
    </citation>
    <scope>NUCLEOTIDE SEQUENCE [LARGE SCALE GENOMIC DNA]</scope>
    <source>
        <strain evidence="2 3">ATCC 43183</strain>
    </source>
</reference>
<gene>
    <name evidence="2" type="ORF">BACSTE_01968</name>
</gene>
<keyword evidence="1" id="KW-0812">Transmembrane</keyword>
<comment type="caution">
    <text evidence="2">The sequence shown here is derived from an EMBL/GenBank/DDBJ whole genome shotgun (WGS) entry which is preliminary data.</text>
</comment>
<evidence type="ECO:0000256" key="1">
    <source>
        <dbReference type="SAM" id="Phobius"/>
    </source>
</evidence>
<dbReference type="HOGENOM" id="CLU_3132511_0_0_10"/>
<feature type="transmembrane region" description="Helical" evidence="1">
    <location>
        <begin position="12"/>
        <end position="34"/>
    </location>
</feature>
<evidence type="ECO:0000313" key="3">
    <source>
        <dbReference type="Proteomes" id="UP000004713"/>
    </source>
</evidence>
<reference evidence="2 3" key="1">
    <citation type="submission" date="2007-11" db="EMBL/GenBank/DDBJ databases">
        <title>Draft genome sequence of Bacteroides stercoris(ATCC 43183).</title>
        <authorList>
            <person name="Sudarsanam P."/>
            <person name="Ley R."/>
            <person name="Guruge J."/>
            <person name="Turnbaugh P.J."/>
            <person name="Mahowald M."/>
            <person name="Liep D."/>
            <person name="Gordon J."/>
        </authorList>
    </citation>
    <scope>NUCLEOTIDE SEQUENCE [LARGE SCALE GENOMIC DNA]</scope>
    <source>
        <strain evidence="2 3">ATCC 43183</strain>
    </source>
</reference>
<proteinExistence type="predicted"/>
<protein>
    <submittedName>
        <fullName evidence="2">Uncharacterized protein</fullName>
    </submittedName>
</protein>
<organism evidence="2 3">
    <name type="scientific">Bacteroides stercoris ATCC 43183</name>
    <dbReference type="NCBI Taxonomy" id="449673"/>
    <lineage>
        <taxon>Bacteria</taxon>
        <taxon>Pseudomonadati</taxon>
        <taxon>Bacteroidota</taxon>
        <taxon>Bacteroidia</taxon>
        <taxon>Bacteroidales</taxon>
        <taxon>Bacteroidaceae</taxon>
        <taxon>Bacteroides</taxon>
    </lineage>
</organism>